<dbReference type="OrthoDB" id="270161at2157"/>
<dbReference type="InterPro" id="IPR055237">
    <property type="entry name" value="Cdc6_lid"/>
</dbReference>
<evidence type="ECO:0000313" key="8">
    <source>
        <dbReference type="Proteomes" id="UP000075321"/>
    </source>
</evidence>
<dbReference type="GO" id="GO:0006260">
    <property type="term" value="P:DNA replication"/>
    <property type="evidence" value="ECO:0007669"/>
    <property type="project" value="UniProtKB-KW"/>
</dbReference>
<dbReference type="Gene3D" id="3.40.50.300">
    <property type="entry name" value="P-loop containing nucleotide triphosphate hydrolases"/>
    <property type="match status" value="1"/>
</dbReference>
<dbReference type="InterPro" id="IPR036388">
    <property type="entry name" value="WH-like_DNA-bd_sf"/>
</dbReference>
<dbReference type="Pfam" id="PF22703">
    <property type="entry name" value="Cdc6_lid"/>
    <property type="match status" value="1"/>
</dbReference>
<dbReference type="CDD" id="cd18139">
    <property type="entry name" value="HLD_clamp_RarA"/>
    <property type="match status" value="1"/>
</dbReference>
<comment type="caution">
    <text evidence="7">The sequence shown here is derived from an EMBL/GenBank/DDBJ whole genome shotgun (WGS) entry which is preliminary data.</text>
</comment>
<dbReference type="InterPro" id="IPR036390">
    <property type="entry name" value="WH_DNA-bd_sf"/>
</dbReference>
<sequence length="342" mass="38972">MITDARVFQDTFVPEEVVHRNTELTHLSGVLAPVLRGEPAETAAIFGPTGVGKTCCARYAVEQLCENSFNVRTQYVNCWQDYNRYRVLYRLLEGLDRTFDIHRQSTPRDVLYDRIREANEDPYVVVLDEVDQLEEKDVLYDLYTLPHISLILIANDEQEFYSNLGDRLYSRLTGSERIQFDPYSLDEIIAILDARANSGLADGVVSPAQLELIADRAAGDARVAIGILRTAARKAHRDGAESLTAELIEAAVPDTRSELRQKTIEQLSHDQQVLYKIIEEHGEITPGTLYEEYEQRCDDPKSRRSVRNYLGKMEHYHLIDAEGEKRARVYRLSESAFGARNS</sequence>
<organism evidence="7 8">
    <name type="scientific">Halalkalicoccus paucihalophilus</name>
    <dbReference type="NCBI Taxonomy" id="1008153"/>
    <lineage>
        <taxon>Archaea</taxon>
        <taxon>Methanobacteriati</taxon>
        <taxon>Methanobacteriota</taxon>
        <taxon>Stenosarchaea group</taxon>
        <taxon>Halobacteria</taxon>
        <taxon>Halobacteriales</taxon>
        <taxon>Halococcaceae</taxon>
        <taxon>Halalkalicoccus</taxon>
    </lineage>
</organism>
<dbReference type="InterPro" id="IPR014277">
    <property type="entry name" value="Orc1/Cdc6_arc"/>
</dbReference>
<proteinExistence type="inferred from homology"/>
<keyword evidence="8" id="KW-1185">Reference proteome</keyword>
<name>A0A151A9I1_9EURY</name>
<feature type="domain" description="ORC1/DEAH AAA+ ATPase" evidence="5">
    <location>
        <begin position="43"/>
        <end position="153"/>
    </location>
</feature>
<keyword evidence="2" id="KW-0235">DNA replication</keyword>
<dbReference type="GO" id="GO:0016887">
    <property type="term" value="F:ATP hydrolysis activity"/>
    <property type="evidence" value="ECO:0007669"/>
    <property type="project" value="InterPro"/>
</dbReference>
<dbReference type="InterPro" id="IPR050311">
    <property type="entry name" value="ORC1/CDC6"/>
</dbReference>
<dbReference type="NCBIfam" id="TIGR02928">
    <property type="entry name" value="orc1/cdc6 family replication initiation protein"/>
    <property type="match status" value="1"/>
</dbReference>
<keyword evidence="4" id="KW-0067">ATP-binding</keyword>
<dbReference type="PATRIC" id="fig|1008153.3.peg.3964"/>
<dbReference type="SUPFAM" id="SSF46785">
    <property type="entry name" value="Winged helix' DNA-binding domain"/>
    <property type="match status" value="1"/>
</dbReference>
<dbReference type="PANTHER" id="PTHR10763:SF22">
    <property type="entry name" value="ORC1-TYPE DNA REPLICATION PROTEIN"/>
    <property type="match status" value="1"/>
</dbReference>
<dbReference type="Proteomes" id="UP000075321">
    <property type="component" value="Unassembled WGS sequence"/>
</dbReference>
<dbReference type="InterPro" id="IPR049945">
    <property type="entry name" value="AAA_22"/>
</dbReference>
<protein>
    <submittedName>
        <fullName evidence="7">ORC1-type DNA replication protein</fullName>
    </submittedName>
</protein>
<keyword evidence="3" id="KW-0547">Nucleotide-binding</keyword>
<comment type="similarity">
    <text evidence="1">Belongs to the CDC6/cdc18 family.</text>
</comment>
<dbReference type="Pfam" id="PF13401">
    <property type="entry name" value="AAA_22"/>
    <property type="match status" value="1"/>
</dbReference>
<dbReference type="SUPFAM" id="SSF52540">
    <property type="entry name" value="P-loop containing nucleoside triphosphate hydrolases"/>
    <property type="match status" value="1"/>
</dbReference>
<evidence type="ECO:0000256" key="4">
    <source>
        <dbReference type="ARBA" id="ARBA00022840"/>
    </source>
</evidence>
<evidence type="ECO:0000256" key="3">
    <source>
        <dbReference type="ARBA" id="ARBA00022741"/>
    </source>
</evidence>
<reference evidence="7 8" key="1">
    <citation type="submission" date="2016-02" db="EMBL/GenBank/DDBJ databases">
        <title>Genome sequence of Halalkalicoccus paucihalophilus DSM 24557.</title>
        <authorList>
            <person name="Poehlein A."/>
            <person name="Daniel R."/>
        </authorList>
    </citation>
    <scope>NUCLEOTIDE SEQUENCE [LARGE SCALE GENOMIC DNA]</scope>
    <source>
        <strain evidence="7 8">DSM 24557</strain>
    </source>
</reference>
<evidence type="ECO:0000259" key="5">
    <source>
        <dbReference type="Pfam" id="PF13401"/>
    </source>
</evidence>
<dbReference type="Gene3D" id="1.10.10.10">
    <property type="entry name" value="Winged helix-like DNA-binding domain superfamily/Winged helix DNA-binding domain"/>
    <property type="match status" value="1"/>
</dbReference>
<evidence type="ECO:0000256" key="1">
    <source>
        <dbReference type="ARBA" id="ARBA00006184"/>
    </source>
</evidence>
<dbReference type="GO" id="GO:0005524">
    <property type="term" value="F:ATP binding"/>
    <property type="evidence" value="ECO:0007669"/>
    <property type="project" value="UniProtKB-KW"/>
</dbReference>
<dbReference type="EMBL" id="LTAZ01000015">
    <property type="protein sequence ID" value="KYH24254.1"/>
    <property type="molecule type" value="Genomic_DNA"/>
</dbReference>
<dbReference type="AlphaFoldDB" id="A0A151A9I1"/>
<gene>
    <name evidence="7" type="primary">cdc6_9</name>
    <name evidence="7" type="ORF">HAPAU_37250</name>
</gene>
<dbReference type="Gene3D" id="1.10.8.60">
    <property type="match status" value="1"/>
</dbReference>
<dbReference type="InterPro" id="IPR027417">
    <property type="entry name" value="P-loop_NTPase"/>
</dbReference>
<accession>A0A151A9I1</accession>
<evidence type="ECO:0000259" key="6">
    <source>
        <dbReference type="Pfam" id="PF22703"/>
    </source>
</evidence>
<dbReference type="PANTHER" id="PTHR10763">
    <property type="entry name" value="CELL DIVISION CONTROL PROTEIN 6-RELATED"/>
    <property type="match status" value="1"/>
</dbReference>
<dbReference type="RefSeq" id="WP_066385308.1">
    <property type="nucleotide sequence ID" value="NZ_LTAZ01000015.1"/>
</dbReference>
<evidence type="ECO:0000313" key="7">
    <source>
        <dbReference type="EMBL" id="KYH24254.1"/>
    </source>
</evidence>
<feature type="domain" description="Cdc6 AAA+ ATPase-type lid" evidence="6">
    <location>
        <begin position="190"/>
        <end position="251"/>
    </location>
</feature>
<evidence type="ECO:0000256" key="2">
    <source>
        <dbReference type="ARBA" id="ARBA00022705"/>
    </source>
</evidence>